<keyword evidence="1" id="KW-1133">Transmembrane helix</keyword>
<dbReference type="Proteomes" id="UP000054826">
    <property type="component" value="Unassembled WGS sequence"/>
</dbReference>
<evidence type="ECO:0000313" key="3">
    <source>
        <dbReference type="Proteomes" id="UP000054826"/>
    </source>
</evidence>
<protein>
    <submittedName>
        <fullName evidence="2">Uncharacterized protein</fullName>
    </submittedName>
</protein>
<keyword evidence="1" id="KW-0472">Membrane</keyword>
<feature type="transmembrane region" description="Helical" evidence="1">
    <location>
        <begin position="12"/>
        <end position="31"/>
    </location>
</feature>
<proteinExistence type="predicted"/>
<organism evidence="2 3">
    <name type="scientific">Trichinella pseudospiralis</name>
    <name type="common">Parasitic roundworm</name>
    <dbReference type="NCBI Taxonomy" id="6337"/>
    <lineage>
        <taxon>Eukaryota</taxon>
        <taxon>Metazoa</taxon>
        <taxon>Ecdysozoa</taxon>
        <taxon>Nematoda</taxon>
        <taxon>Enoplea</taxon>
        <taxon>Dorylaimia</taxon>
        <taxon>Trichinellida</taxon>
        <taxon>Trichinellidae</taxon>
        <taxon>Trichinella</taxon>
    </lineage>
</organism>
<dbReference type="AlphaFoldDB" id="A0A0V1GHE6"/>
<evidence type="ECO:0000256" key="1">
    <source>
        <dbReference type="SAM" id="Phobius"/>
    </source>
</evidence>
<name>A0A0V1GHE6_TRIPS</name>
<comment type="caution">
    <text evidence="2">The sequence shown here is derived from an EMBL/GenBank/DDBJ whole genome shotgun (WGS) entry which is preliminary data.</text>
</comment>
<sequence>MRCPLPREMKKLLIAFLISVVYFFLLVSIIIQRALLFSRRLAVLRYLCTRYFCDQDQTMSSFEKAYAALYKFEITNIIA</sequence>
<accession>A0A0V1GHE6</accession>
<evidence type="ECO:0000313" key="2">
    <source>
        <dbReference type="EMBL" id="KRY97729.1"/>
    </source>
</evidence>
<dbReference type="EMBL" id="JYDV01002451">
    <property type="protein sequence ID" value="KRY97729.1"/>
    <property type="molecule type" value="Genomic_DNA"/>
</dbReference>
<keyword evidence="1" id="KW-0812">Transmembrane</keyword>
<reference evidence="2 3" key="1">
    <citation type="submission" date="2015-01" db="EMBL/GenBank/DDBJ databases">
        <title>Evolution of Trichinella species and genotypes.</title>
        <authorList>
            <person name="Korhonen P.K."/>
            <person name="Edoardo P."/>
            <person name="Giuseppe L.R."/>
            <person name="Gasser R.B."/>
        </authorList>
    </citation>
    <scope>NUCLEOTIDE SEQUENCE [LARGE SCALE GENOMIC DNA]</scope>
    <source>
        <strain evidence="2">ISS176</strain>
    </source>
</reference>
<gene>
    <name evidence="2" type="ORF">T4C_8468</name>
</gene>